<evidence type="ECO:0000313" key="1">
    <source>
        <dbReference type="EMBL" id="KAF6137296.1"/>
    </source>
</evidence>
<organism evidence="1 2">
    <name type="scientific">Kingdonia uniflora</name>
    <dbReference type="NCBI Taxonomy" id="39325"/>
    <lineage>
        <taxon>Eukaryota</taxon>
        <taxon>Viridiplantae</taxon>
        <taxon>Streptophyta</taxon>
        <taxon>Embryophyta</taxon>
        <taxon>Tracheophyta</taxon>
        <taxon>Spermatophyta</taxon>
        <taxon>Magnoliopsida</taxon>
        <taxon>Ranunculales</taxon>
        <taxon>Circaeasteraceae</taxon>
        <taxon>Kingdonia</taxon>
    </lineage>
</organism>
<comment type="caution">
    <text evidence="1">The sequence shown here is derived from an EMBL/GenBank/DDBJ whole genome shotgun (WGS) entry which is preliminary data.</text>
</comment>
<dbReference type="InterPro" id="IPR016159">
    <property type="entry name" value="Cullin_repeat-like_dom_sf"/>
</dbReference>
<protein>
    <submittedName>
        <fullName evidence="1">Uncharacterized protein</fullName>
    </submittedName>
</protein>
<reference evidence="1 2" key="1">
    <citation type="journal article" date="2020" name="IScience">
        <title>Genome Sequencing of the Endangered Kingdonia uniflora (Circaeasteraceae, Ranunculales) Reveals Potential Mechanisms of Evolutionary Specialization.</title>
        <authorList>
            <person name="Sun Y."/>
            <person name="Deng T."/>
            <person name="Zhang A."/>
            <person name="Moore M.J."/>
            <person name="Landis J.B."/>
            <person name="Lin N."/>
            <person name="Zhang H."/>
            <person name="Zhang X."/>
            <person name="Huang J."/>
            <person name="Zhang X."/>
            <person name="Sun H."/>
            <person name="Wang H."/>
        </authorList>
    </citation>
    <scope>NUCLEOTIDE SEQUENCE [LARGE SCALE GENOMIC DNA]</scope>
    <source>
        <strain evidence="1">TB1705</strain>
        <tissue evidence="1">Leaf</tissue>
    </source>
</reference>
<dbReference type="AlphaFoldDB" id="A0A7J7L3U8"/>
<dbReference type="Proteomes" id="UP000541444">
    <property type="component" value="Unassembled WGS sequence"/>
</dbReference>
<dbReference type="EMBL" id="JACGCM010002659">
    <property type="protein sequence ID" value="KAF6137296.1"/>
    <property type="molecule type" value="Genomic_DNA"/>
</dbReference>
<keyword evidence="2" id="KW-1185">Reference proteome</keyword>
<dbReference type="SUPFAM" id="SSF74788">
    <property type="entry name" value="Cullin repeat-like"/>
    <property type="match status" value="1"/>
</dbReference>
<name>A0A7J7L3U8_9MAGN</name>
<proteinExistence type="predicted"/>
<gene>
    <name evidence="1" type="ORF">GIB67_036333</name>
</gene>
<sequence>MPKDSNSPCIYEEGPNRVLTGGHLQGDTRLTLFKLINDKVLEYRVFIKADRVSLSLPKTLPNAFIVIVGADVLELPYTFKKTRWMGSLVWTSLIKSSRQFYEAKDPLARVYGKMVNKMNNPIGTGYSFVEDETKRECISLLKDESESFHHEKGTSLCNDSCVGLIHLDVVMDLMGIVDWMTKWGYEKEWCQVYGSVRRDD</sequence>
<dbReference type="Gene3D" id="1.20.1280.170">
    <property type="entry name" value="Exocyst complex component Exo70"/>
    <property type="match status" value="1"/>
</dbReference>
<accession>A0A7J7L3U8</accession>
<evidence type="ECO:0000313" key="2">
    <source>
        <dbReference type="Proteomes" id="UP000541444"/>
    </source>
</evidence>